<keyword evidence="13" id="KW-0520">NAD</keyword>
<comment type="catalytic activity">
    <reaction evidence="19">
        <text>tRNA(Leu) + L-leucine + ATP = L-leucyl-tRNA(Leu) + AMP + diphosphate</text>
        <dbReference type="Rhea" id="RHEA:11688"/>
        <dbReference type="Rhea" id="RHEA-COMP:9613"/>
        <dbReference type="Rhea" id="RHEA-COMP:9622"/>
        <dbReference type="ChEBI" id="CHEBI:30616"/>
        <dbReference type="ChEBI" id="CHEBI:33019"/>
        <dbReference type="ChEBI" id="CHEBI:57427"/>
        <dbReference type="ChEBI" id="CHEBI:78442"/>
        <dbReference type="ChEBI" id="CHEBI:78494"/>
        <dbReference type="ChEBI" id="CHEBI:456215"/>
        <dbReference type="EC" id="6.1.1.4"/>
    </reaction>
</comment>
<dbReference type="CDD" id="cd08233">
    <property type="entry name" value="butanediol_DH_like"/>
    <property type="match status" value="1"/>
</dbReference>
<feature type="compositionally biased region" description="Basic residues" evidence="22">
    <location>
        <begin position="1367"/>
        <end position="1376"/>
    </location>
</feature>
<reference evidence="24 25" key="1">
    <citation type="submission" date="2019-12" db="EMBL/GenBank/DDBJ databases">
        <title>Draft genome sequence of the ascomycete Xylaria multiplex DSM 110363.</title>
        <authorList>
            <person name="Buettner E."/>
            <person name="Kellner H."/>
        </authorList>
    </citation>
    <scope>NUCLEOTIDE SEQUENCE [LARGE SCALE GENOMIC DNA]</scope>
    <source>
        <strain evidence="24 25">DSM 110363</strain>
    </source>
</reference>
<name>A0A7C8IRE2_9PEZI</name>
<dbReference type="SUPFAM" id="SSF50677">
    <property type="entry name" value="ValRS/IleRS/LeuRS editing domain"/>
    <property type="match status" value="1"/>
</dbReference>
<dbReference type="GO" id="GO:0050019">
    <property type="term" value="F:L-arabinitol 4-dehydrogenase activity"/>
    <property type="evidence" value="ECO:0007669"/>
    <property type="project" value="UniProtKB-EC"/>
</dbReference>
<keyword evidence="11" id="KW-0119">Carbohydrate metabolism</keyword>
<proteinExistence type="inferred from homology"/>
<evidence type="ECO:0000256" key="21">
    <source>
        <dbReference type="RuleBase" id="RU361277"/>
    </source>
</evidence>
<dbReference type="InterPro" id="IPR015413">
    <property type="entry name" value="Methionyl/Leucyl_tRNA_Synth"/>
</dbReference>
<comment type="similarity">
    <text evidence="2">Belongs to the class-I aminoacyl-tRNA synthetase family.</text>
</comment>
<dbReference type="InterPro" id="IPR029063">
    <property type="entry name" value="SAM-dependent_MTases_sf"/>
</dbReference>
<dbReference type="InterPro" id="IPR009008">
    <property type="entry name" value="Val/Leu/Ile-tRNA-synth_edit"/>
</dbReference>
<dbReference type="InterPro" id="IPR014729">
    <property type="entry name" value="Rossmann-like_a/b/a_fold"/>
</dbReference>
<dbReference type="SUPFAM" id="SSF47323">
    <property type="entry name" value="Anticodon-binding domain of a subclass of class I aminoacyl-tRNA synthetases"/>
    <property type="match status" value="1"/>
</dbReference>
<dbReference type="GO" id="GO:0005524">
    <property type="term" value="F:ATP binding"/>
    <property type="evidence" value="ECO:0007669"/>
    <property type="project" value="UniProtKB-KW"/>
</dbReference>
<sequence length="1732" mass="193686">MRALRYYGPKDLRLETDLPEPVCGPTQVKIRPAFVGICGTDLHEYHTQTFIPKHGAPHALSNESVPITLGHEFSGTVVEIGSDIPDSSDLKVGDRVAVYPLLYCRTCVPCRDGVINCCVHKGFMGLSGAGGLGDYRTANPVELSYHHTSKVLPVPETSTEMRIMAVADPECIVVSLIEPLAVAWHAVNESGIKAGQASLVFGTGPIGLAVILCLKAIGAGDIIAVEVASRRQQFARQFGATHILDSTQVDVVREVQELTSGCGPPVAFDCAGVPSSIEFTTRAVCPRGTIVNIAIWETPVPFNPNNIVFYERKYIGSLTYQLADFGHVIEAIHAGRLRPESMITGKIRIDRVAEEGFEALINEKDKHVKLMVDLVTLCYATAQLDLPALDRIWRRKWSDNQHLERRPLRANSSTTPSSQEQDIQNPADHMYILSMFPYPSGTLHLGHLRVYTIADVVARYHKLRGRNVLLPMGWDAFGLPAENAAIERGVDPAQWTHHNISRMKGQIELMNGIFDWSREFATCDPGFYKHTQKLFLLLRENGLVTRKRAIVNWDPVDKTVLANEQVDSEGRSWRSGAKVEQRPLEQWFFRITEFKEALLRDLDQLAKENFWPERVLNMQKNWLGRTTGARYRFLLTADDRPLLQGLGPLEIYTTRPETIFGVQFIAISPNSKLAEDLATSDPKLREYLDSLKDMTETTMEGYQIPYIKAHNPIGRIRAEFPNQKKPLPVFVAPYVRGDYETGAVMGVPAHDARDFAFWQQNSLSREIKYAITPDPTGAPPKMDGPYLESGYMTELAGQYSRNPSDIVAEPIVEQIQSETKLAKFLTKWKLRDWLISRQRYWGTPIPIIHCESCGPQPVPDDQLPVELPKVDHHWAGGRAGNPLESATDWINTCCPKCHGPAKRDTDTMDTFVDSSWYFMRFADPHNKDNPISEFAARTLLPVDIYIGGVEHAILHLLYARFFYKAVMGHLYPRGGKDRANNTAELPNKSSHEPFKRLITQGMVHGKTYLDPESGRFLKPNEVDLSNPSEPKLVASGKPPIVTYEKMSKSKYNGVDPTTFILEHGADATRAHILFQAPVAEVLNWDDDKIAGVLRWLRRVYDHVHTLAATIQNVNGDLVPFDGKDYFAKRESKLNATDEELTTQWEDSISVWRTVQESIVSVTVSYDKVYALNTVVSTLMSLTNSIISKPNASQQVRLAATTELIRLMAPITPAFAEECWNILHPTKKILFNESTLVQWPVPDGSLPFLKMDSAKCTVAINGKKRCVVDIPLKPADIEDDRELEAWITEQILKTPEAQERLNTPESDIRKATKVFVMKGGKGVNYLIPKLSKMQTTTTIEAAQRELRWIRRHVSESRGSPRNGDRVRPHGARVRARQNSRADLISQRDAAENTVARLVARRGAGEPLQYVLGTQPFEGLEILCAKGVLIPRPETEAWVAMLADLVLSAPPVGGEGGELHILDLCSGTGCISLSLYARAMATKGAAVQVSGFDVEPRAVRLARRNLLRNFWGPGLSPQDHGAVAFRQADIFAEEWMADLNGAGSRRGKDGDGQNRPRRIDVLVSNPPYISQRGFDADTGRSVRNYEPKIALVPARASSLPGDWACAPEDIFYARLLDIADVLSPRIAVFEVGDMRQAIRVVEMAMARPRYLDTDGSRERAEDERVVARWNVLEIWRDWPDCQPSDAEDDVVLVCGREVPVRGSGCGRVVFLTEGRMMWNRFTNRGFKRQIYAGP</sequence>
<keyword evidence="5" id="KW-0436">Ligase</keyword>
<dbReference type="Gene3D" id="3.40.50.720">
    <property type="entry name" value="NAD(P)-binding Rossmann-like Domain"/>
    <property type="match status" value="1"/>
</dbReference>
<keyword evidence="10" id="KW-0648">Protein biosynthesis</keyword>
<dbReference type="SUPFAM" id="SSF53335">
    <property type="entry name" value="S-adenosyl-L-methionine-dependent methyltransferases"/>
    <property type="match status" value="1"/>
</dbReference>
<dbReference type="InterPro" id="IPR036291">
    <property type="entry name" value="NAD(P)-bd_dom_sf"/>
</dbReference>
<dbReference type="Pfam" id="PF13603">
    <property type="entry name" value="tRNA-synt_1_2"/>
    <property type="match status" value="1"/>
</dbReference>
<evidence type="ECO:0000256" key="1">
    <source>
        <dbReference type="ARBA" id="ARBA00001947"/>
    </source>
</evidence>
<dbReference type="FunFam" id="3.40.50.720:FF:000068">
    <property type="entry name" value="Sorbitol dehydrogenase"/>
    <property type="match status" value="1"/>
</dbReference>
<dbReference type="GO" id="GO:0002161">
    <property type="term" value="F:aminoacyl-tRNA deacylase activity"/>
    <property type="evidence" value="ECO:0007669"/>
    <property type="project" value="InterPro"/>
</dbReference>
<dbReference type="SUPFAM" id="SSF51735">
    <property type="entry name" value="NAD(P)-binding Rossmann-fold domains"/>
    <property type="match status" value="1"/>
</dbReference>
<evidence type="ECO:0000313" key="24">
    <source>
        <dbReference type="EMBL" id="KAF2970389.1"/>
    </source>
</evidence>
<evidence type="ECO:0000256" key="4">
    <source>
        <dbReference type="ARBA" id="ARBA00013164"/>
    </source>
</evidence>
<dbReference type="EC" id="6.1.1.4" evidence="4"/>
<keyword evidence="12" id="KW-0560">Oxidoreductase</keyword>
<dbReference type="InterPro" id="IPR002302">
    <property type="entry name" value="Leu-tRNA-ligase"/>
</dbReference>
<dbReference type="Gene3D" id="3.90.740.10">
    <property type="entry name" value="Valyl/Leucyl/Isoleucyl-tRNA synthetase, editing domain"/>
    <property type="match status" value="1"/>
</dbReference>
<evidence type="ECO:0000313" key="25">
    <source>
        <dbReference type="Proteomes" id="UP000481858"/>
    </source>
</evidence>
<dbReference type="Pfam" id="PF00107">
    <property type="entry name" value="ADH_zinc_N"/>
    <property type="match status" value="1"/>
</dbReference>
<dbReference type="NCBIfam" id="TIGR00396">
    <property type="entry name" value="leuS_bact"/>
    <property type="match status" value="1"/>
</dbReference>
<dbReference type="FunCoup" id="A0A7C8IRE2">
    <property type="interactions" value="470"/>
</dbReference>
<evidence type="ECO:0000256" key="10">
    <source>
        <dbReference type="ARBA" id="ARBA00022917"/>
    </source>
</evidence>
<dbReference type="PANTHER" id="PTHR43740:SF2">
    <property type="entry name" value="LEUCINE--TRNA LIGASE, MITOCHONDRIAL"/>
    <property type="match status" value="1"/>
</dbReference>
<dbReference type="GO" id="GO:0008168">
    <property type="term" value="F:methyltransferase activity"/>
    <property type="evidence" value="ECO:0007669"/>
    <property type="project" value="InterPro"/>
</dbReference>
<keyword evidence="14" id="KW-0030">Aminoacyl-tRNA synthetase</keyword>
<dbReference type="CDD" id="cd02440">
    <property type="entry name" value="AdoMet_MTases"/>
    <property type="match status" value="1"/>
</dbReference>
<dbReference type="Proteomes" id="UP000481858">
    <property type="component" value="Unassembled WGS sequence"/>
</dbReference>
<dbReference type="InterPro" id="IPR002052">
    <property type="entry name" value="DNA_methylase_N6_adenine_CS"/>
</dbReference>
<evidence type="ECO:0000256" key="14">
    <source>
        <dbReference type="ARBA" id="ARBA00023146"/>
    </source>
</evidence>
<dbReference type="InterPro" id="IPR001412">
    <property type="entry name" value="aa-tRNA-synth_I_CS"/>
</dbReference>
<dbReference type="InParanoid" id="A0A7C8IRE2"/>
<dbReference type="GO" id="GO:0005739">
    <property type="term" value="C:mitochondrion"/>
    <property type="evidence" value="ECO:0007669"/>
    <property type="project" value="TreeGrafter"/>
</dbReference>
<dbReference type="GO" id="GO:0006429">
    <property type="term" value="P:leucyl-tRNA aminoacylation"/>
    <property type="evidence" value="ECO:0007669"/>
    <property type="project" value="InterPro"/>
</dbReference>
<gene>
    <name evidence="24" type="ORF">GQX73_g3229</name>
</gene>
<evidence type="ECO:0000256" key="5">
    <source>
        <dbReference type="ARBA" id="ARBA00022598"/>
    </source>
</evidence>
<dbReference type="PROSITE" id="PS00178">
    <property type="entry name" value="AA_TRNA_LIGASE_I"/>
    <property type="match status" value="1"/>
</dbReference>
<dbReference type="PROSITE" id="PS00059">
    <property type="entry name" value="ADH_ZINC"/>
    <property type="match status" value="1"/>
</dbReference>
<dbReference type="Pfam" id="PF08240">
    <property type="entry name" value="ADH_N"/>
    <property type="match status" value="1"/>
</dbReference>
<keyword evidence="7" id="KW-0547">Nucleotide-binding</keyword>
<evidence type="ECO:0000256" key="12">
    <source>
        <dbReference type="ARBA" id="ARBA00023002"/>
    </source>
</evidence>
<evidence type="ECO:0000256" key="11">
    <source>
        <dbReference type="ARBA" id="ARBA00022935"/>
    </source>
</evidence>
<dbReference type="FunFam" id="3.40.50.620:FF:000338">
    <property type="entry name" value="Leucine--tRNA ligase, mitochondrial"/>
    <property type="match status" value="1"/>
</dbReference>
<comment type="catalytic activity">
    <reaction evidence="20">
        <text>L-arabinitol + NAD(+) = L-xylulose + NADH + H(+)</text>
        <dbReference type="Rhea" id="RHEA:16381"/>
        <dbReference type="ChEBI" id="CHEBI:15378"/>
        <dbReference type="ChEBI" id="CHEBI:17399"/>
        <dbReference type="ChEBI" id="CHEBI:18403"/>
        <dbReference type="ChEBI" id="CHEBI:57540"/>
        <dbReference type="ChEBI" id="CHEBI:57945"/>
        <dbReference type="EC" id="1.1.1.12"/>
    </reaction>
</comment>
<evidence type="ECO:0000256" key="13">
    <source>
        <dbReference type="ARBA" id="ARBA00023027"/>
    </source>
</evidence>
<feature type="region of interest" description="Disordered" evidence="22">
    <location>
        <begin position="1352"/>
        <end position="1384"/>
    </location>
</feature>
<dbReference type="FunFam" id="1.10.730.10:FF:000002">
    <property type="entry name" value="Leucine--tRNA ligase"/>
    <property type="match status" value="1"/>
</dbReference>
<dbReference type="Gene3D" id="1.10.8.10">
    <property type="entry name" value="DNA helicase RuvA subunit, C-terminal domain"/>
    <property type="match status" value="1"/>
</dbReference>
<dbReference type="PANTHER" id="PTHR43740">
    <property type="entry name" value="LEUCYL-TRNA SYNTHETASE"/>
    <property type="match status" value="1"/>
</dbReference>
<dbReference type="GO" id="GO:0003676">
    <property type="term" value="F:nucleic acid binding"/>
    <property type="evidence" value="ECO:0007669"/>
    <property type="project" value="InterPro"/>
</dbReference>
<evidence type="ECO:0000256" key="2">
    <source>
        <dbReference type="ARBA" id="ARBA00005594"/>
    </source>
</evidence>
<dbReference type="SUPFAM" id="SSF50129">
    <property type="entry name" value="GroES-like"/>
    <property type="match status" value="1"/>
</dbReference>
<dbReference type="InterPro" id="IPR020843">
    <property type="entry name" value="ER"/>
</dbReference>
<dbReference type="FunFam" id="3.40.50.620:FF:000003">
    <property type="entry name" value="Leucine--tRNA ligase"/>
    <property type="match status" value="1"/>
</dbReference>
<dbReference type="InterPro" id="IPR025709">
    <property type="entry name" value="Leu_tRNA-synth_edit"/>
</dbReference>
<dbReference type="InterPro" id="IPR013154">
    <property type="entry name" value="ADH-like_N"/>
</dbReference>
<dbReference type="Gene3D" id="3.40.50.620">
    <property type="entry name" value="HUPs"/>
    <property type="match status" value="2"/>
</dbReference>
<dbReference type="InterPro" id="IPR009080">
    <property type="entry name" value="tRNAsynth_Ia_anticodon-bd"/>
</dbReference>
<evidence type="ECO:0000256" key="6">
    <source>
        <dbReference type="ARBA" id="ARBA00022723"/>
    </source>
</evidence>
<protein>
    <recommendedName>
        <fullName evidence="18">L-arabinitol 4-dehydrogenase</fullName>
        <ecNumber evidence="17">1.1.1.12</ecNumber>
        <ecNumber evidence="4">6.1.1.4</ecNumber>
    </recommendedName>
    <alternativeName>
        <fullName evidence="15">Leucyl-tRNA synthetase</fullName>
    </alternativeName>
</protein>
<evidence type="ECO:0000256" key="18">
    <source>
        <dbReference type="ARBA" id="ARBA00039783"/>
    </source>
</evidence>
<dbReference type="GO" id="GO:0032259">
    <property type="term" value="P:methylation"/>
    <property type="evidence" value="ECO:0007669"/>
    <property type="project" value="InterPro"/>
</dbReference>
<dbReference type="InterPro" id="IPR013149">
    <property type="entry name" value="ADH-like_C"/>
</dbReference>
<evidence type="ECO:0000256" key="15">
    <source>
        <dbReference type="ARBA" id="ARBA00030520"/>
    </source>
</evidence>
<organism evidence="24 25">
    <name type="scientific">Xylaria multiplex</name>
    <dbReference type="NCBI Taxonomy" id="323545"/>
    <lineage>
        <taxon>Eukaryota</taxon>
        <taxon>Fungi</taxon>
        <taxon>Dikarya</taxon>
        <taxon>Ascomycota</taxon>
        <taxon>Pezizomycotina</taxon>
        <taxon>Sordariomycetes</taxon>
        <taxon>Xylariomycetidae</taxon>
        <taxon>Xylariales</taxon>
        <taxon>Xylariaceae</taxon>
        <taxon>Xylaria</taxon>
    </lineage>
</organism>
<evidence type="ECO:0000256" key="16">
    <source>
        <dbReference type="ARBA" id="ARBA00037881"/>
    </source>
</evidence>
<comment type="cofactor">
    <cofactor evidence="1 21">
        <name>Zn(2+)</name>
        <dbReference type="ChEBI" id="CHEBI:29105"/>
    </cofactor>
</comment>
<keyword evidence="11" id="KW-0054">Arabinose catabolism</keyword>
<dbReference type="SMART" id="SM00829">
    <property type="entry name" value="PKS_ER"/>
    <property type="match status" value="1"/>
</dbReference>
<dbReference type="Gene3D" id="1.10.730.10">
    <property type="entry name" value="Isoleucyl-tRNA Synthetase, Domain 1"/>
    <property type="match status" value="1"/>
</dbReference>
<dbReference type="Gene3D" id="3.40.50.150">
    <property type="entry name" value="Vaccinia Virus protein VP39"/>
    <property type="match status" value="1"/>
</dbReference>
<dbReference type="InterPro" id="IPR002300">
    <property type="entry name" value="aa-tRNA-synth_Ia"/>
</dbReference>
<dbReference type="GO" id="GO:0019568">
    <property type="term" value="P:arabinose catabolic process"/>
    <property type="evidence" value="ECO:0007669"/>
    <property type="project" value="UniProtKB-KW"/>
</dbReference>
<dbReference type="PROSITE" id="PS00092">
    <property type="entry name" value="N6_MTASE"/>
    <property type="match status" value="1"/>
</dbReference>
<keyword evidence="8 21" id="KW-0862">Zinc</keyword>
<dbReference type="PRINTS" id="PR00985">
    <property type="entry name" value="TRNASYNTHLEU"/>
</dbReference>
<dbReference type="InterPro" id="IPR002328">
    <property type="entry name" value="ADH_Zn_CS"/>
</dbReference>
<dbReference type="GO" id="GO:0008270">
    <property type="term" value="F:zinc ion binding"/>
    <property type="evidence" value="ECO:0007669"/>
    <property type="project" value="InterPro"/>
</dbReference>
<evidence type="ECO:0000256" key="20">
    <source>
        <dbReference type="ARBA" id="ARBA00049317"/>
    </source>
</evidence>
<dbReference type="Gene3D" id="3.90.180.10">
    <property type="entry name" value="Medium-chain alcohol dehydrogenases, catalytic domain"/>
    <property type="match status" value="1"/>
</dbReference>
<evidence type="ECO:0000259" key="23">
    <source>
        <dbReference type="SMART" id="SM00829"/>
    </source>
</evidence>
<dbReference type="InterPro" id="IPR011032">
    <property type="entry name" value="GroES-like_sf"/>
</dbReference>
<evidence type="ECO:0000256" key="3">
    <source>
        <dbReference type="ARBA" id="ARBA00008072"/>
    </source>
</evidence>
<evidence type="ECO:0000256" key="8">
    <source>
        <dbReference type="ARBA" id="ARBA00022833"/>
    </source>
</evidence>
<evidence type="ECO:0000256" key="7">
    <source>
        <dbReference type="ARBA" id="ARBA00022741"/>
    </source>
</evidence>
<keyword evidence="6 21" id="KW-0479">Metal-binding</keyword>
<evidence type="ECO:0000256" key="19">
    <source>
        <dbReference type="ARBA" id="ARBA00047469"/>
    </source>
</evidence>
<keyword evidence="9" id="KW-0067">ATP-binding</keyword>
<dbReference type="GO" id="GO:0004823">
    <property type="term" value="F:leucine-tRNA ligase activity"/>
    <property type="evidence" value="ECO:0007669"/>
    <property type="project" value="UniProtKB-EC"/>
</dbReference>
<dbReference type="InterPro" id="IPR013155">
    <property type="entry name" value="M/V/L/I-tRNA-synth_anticd-bd"/>
</dbReference>
<dbReference type="Pfam" id="PF08264">
    <property type="entry name" value="Anticodon_1"/>
    <property type="match status" value="1"/>
</dbReference>
<dbReference type="EC" id="1.1.1.12" evidence="17"/>
<comment type="similarity">
    <text evidence="3 21">Belongs to the zinc-containing alcohol dehydrogenase family.</text>
</comment>
<dbReference type="Pfam" id="PF00133">
    <property type="entry name" value="tRNA-synt_1"/>
    <property type="match status" value="1"/>
</dbReference>
<dbReference type="GO" id="GO:0032543">
    <property type="term" value="P:mitochondrial translation"/>
    <property type="evidence" value="ECO:0007669"/>
    <property type="project" value="TreeGrafter"/>
</dbReference>
<evidence type="ECO:0000256" key="17">
    <source>
        <dbReference type="ARBA" id="ARBA00038954"/>
    </source>
</evidence>
<accession>A0A7C8IRE2</accession>
<dbReference type="CDD" id="cd00812">
    <property type="entry name" value="LeuRS_core"/>
    <property type="match status" value="1"/>
</dbReference>
<evidence type="ECO:0000256" key="9">
    <source>
        <dbReference type="ARBA" id="ARBA00022840"/>
    </source>
</evidence>
<dbReference type="EMBL" id="WUBL01000024">
    <property type="protein sequence ID" value="KAF2970389.1"/>
    <property type="molecule type" value="Genomic_DNA"/>
</dbReference>
<dbReference type="Pfam" id="PF09334">
    <property type="entry name" value="tRNA-synt_1g"/>
    <property type="match status" value="1"/>
</dbReference>
<comment type="caution">
    <text evidence="24">The sequence shown here is derived from an EMBL/GenBank/DDBJ whole genome shotgun (WGS) entry which is preliminary data.</text>
</comment>
<feature type="domain" description="Enoyl reductase (ER)" evidence="23">
    <location>
        <begin position="8"/>
        <end position="372"/>
    </location>
</feature>
<dbReference type="OrthoDB" id="15954at2759"/>
<keyword evidence="25" id="KW-1185">Reference proteome</keyword>
<dbReference type="SUPFAM" id="SSF52374">
    <property type="entry name" value="Nucleotidylyl transferase"/>
    <property type="match status" value="1"/>
</dbReference>
<comment type="pathway">
    <text evidence="16">Carbohydrate degradation; L-arabinose degradation via L-arabinitol; D-xylulose 5-phosphate from L-arabinose (fungal route): step 2/5.</text>
</comment>
<evidence type="ECO:0000256" key="22">
    <source>
        <dbReference type="SAM" id="MobiDB-lite"/>
    </source>
</evidence>